<evidence type="ECO:0000313" key="11">
    <source>
        <dbReference type="EMBL" id="OGZ54176.1"/>
    </source>
</evidence>
<dbReference type="STRING" id="1802126.A3B25_00665"/>
<dbReference type="GO" id="GO:0042777">
    <property type="term" value="P:proton motive force-driven plasma membrane ATP synthesis"/>
    <property type="evidence" value="ECO:0007669"/>
    <property type="project" value="UniProtKB-UniRule"/>
</dbReference>
<comment type="function">
    <text evidence="1 10">Produces ATP from ADP in the presence of a proton gradient across the membrane. The gamma chain is believed to be important in regulating ATPase activity and the flow of protons through the CF(0) complex.</text>
</comment>
<evidence type="ECO:0000256" key="6">
    <source>
        <dbReference type="ARBA" id="ARBA00023065"/>
    </source>
</evidence>
<dbReference type="InterPro" id="IPR023632">
    <property type="entry name" value="ATP_synth_F1_gsu_CS"/>
</dbReference>
<dbReference type="Gene3D" id="1.10.287.80">
    <property type="entry name" value="ATP synthase, gamma subunit, helix hairpin domain"/>
    <property type="match status" value="2"/>
</dbReference>
<dbReference type="NCBIfam" id="TIGR01146">
    <property type="entry name" value="ATPsyn_F1gamma"/>
    <property type="match status" value="1"/>
</dbReference>
<comment type="caution">
    <text evidence="11">The sequence shown here is derived from an EMBL/GenBank/DDBJ whole genome shotgun (WGS) entry which is preliminary data.</text>
</comment>
<keyword evidence="4 10" id="KW-0813">Transport</keyword>
<accession>A0A1G2GVF3</accession>
<sequence length="319" mass="35767">MASLQSIKKRIKSVKAVNKITSAMELVAATKMRRAQETAINSRPYAFTALEMLANIIEAFRTQDMRLSSIPLLKNPEIKSRAVLLVASDKGLAGTFNSAVFRKFEQFAAQHLASQNGEKQLVAITVGQKAEDYARRRGLTIAKSFTRHGDTVSTEETKELSEFLIQSFTSGEWDSLIVFSTNFVSALKQDVISRELLPIDFQKIREGVNSLIPKTGRYSNLRERIETSRPEKPTEYIIEPSPKEVLEKLVPTIFKMQIYHIILESNASEHSARRMAMKNASDNAKDLVDELSTIYNRARQEQITKEILEITGGAKALAG</sequence>
<gene>
    <name evidence="10" type="primary">atpG</name>
    <name evidence="11" type="ORF">A3B25_00665</name>
</gene>
<keyword evidence="5 10" id="KW-0375">Hydrogen ion transport</keyword>
<evidence type="ECO:0000256" key="3">
    <source>
        <dbReference type="ARBA" id="ARBA00007681"/>
    </source>
</evidence>
<evidence type="ECO:0000256" key="7">
    <source>
        <dbReference type="ARBA" id="ARBA00023136"/>
    </source>
</evidence>
<dbReference type="GO" id="GO:0005886">
    <property type="term" value="C:plasma membrane"/>
    <property type="evidence" value="ECO:0007669"/>
    <property type="project" value="UniProtKB-SubCell"/>
</dbReference>
<dbReference type="Proteomes" id="UP000179106">
    <property type="component" value="Unassembled WGS sequence"/>
</dbReference>
<dbReference type="GO" id="GO:0045259">
    <property type="term" value="C:proton-transporting ATP synthase complex"/>
    <property type="evidence" value="ECO:0007669"/>
    <property type="project" value="UniProtKB-KW"/>
</dbReference>
<keyword evidence="8 10" id="KW-0139">CF(1)</keyword>
<dbReference type="HAMAP" id="MF_00815">
    <property type="entry name" value="ATP_synth_gamma_bact"/>
    <property type="match status" value="1"/>
</dbReference>
<dbReference type="EMBL" id="MHNW01000010">
    <property type="protein sequence ID" value="OGZ54176.1"/>
    <property type="molecule type" value="Genomic_DNA"/>
</dbReference>
<keyword evidence="10" id="KW-1003">Cell membrane</keyword>
<evidence type="ECO:0000313" key="12">
    <source>
        <dbReference type="Proteomes" id="UP000179106"/>
    </source>
</evidence>
<comment type="similarity">
    <text evidence="3 10">Belongs to the ATPase gamma chain family.</text>
</comment>
<dbReference type="PANTHER" id="PTHR11693:SF22">
    <property type="entry name" value="ATP SYNTHASE SUBUNIT GAMMA, MITOCHONDRIAL"/>
    <property type="match status" value="1"/>
</dbReference>
<dbReference type="PANTHER" id="PTHR11693">
    <property type="entry name" value="ATP SYNTHASE GAMMA CHAIN"/>
    <property type="match status" value="1"/>
</dbReference>
<evidence type="ECO:0000256" key="8">
    <source>
        <dbReference type="ARBA" id="ARBA00023196"/>
    </source>
</evidence>
<keyword evidence="6 10" id="KW-0406">Ion transport</keyword>
<dbReference type="Gene3D" id="3.40.1380.10">
    <property type="match status" value="1"/>
</dbReference>
<reference evidence="11 12" key="1">
    <citation type="journal article" date="2016" name="Nat. Commun.">
        <title>Thousands of microbial genomes shed light on interconnected biogeochemical processes in an aquifer system.</title>
        <authorList>
            <person name="Anantharaman K."/>
            <person name="Brown C.T."/>
            <person name="Hug L.A."/>
            <person name="Sharon I."/>
            <person name="Castelle C.J."/>
            <person name="Probst A.J."/>
            <person name="Thomas B.C."/>
            <person name="Singh A."/>
            <person name="Wilkins M.J."/>
            <person name="Karaoz U."/>
            <person name="Brodie E.L."/>
            <person name="Williams K.H."/>
            <person name="Hubbard S.S."/>
            <person name="Banfield J.F."/>
        </authorList>
    </citation>
    <scope>NUCLEOTIDE SEQUENCE [LARGE SCALE GENOMIC DNA]</scope>
</reference>
<proteinExistence type="inferred from homology"/>
<evidence type="ECO:0000256" key="5">
    <source>
        <dbReference type="ARBA" id="ARBA00022781"/>
    </source>
</evidence>
<dbReference type="GO" id="GO:0005524">
    <property type="term" value="F:ATP binding"/>
    <property type="evidence" value="ECO:0007669"/>
    <property type="project" value="UniProtKB-UniRule"/>
</dbReference>
<dbReference type="GO" id="GO:0046933">
    <property type="term" value="F:proton-transporting ATP synthase activity, rotational mechanism"/>
    <property type="evidence" value="ECO:0007669"/>
    <property type="project" value="UniProtKB-UniRule"/>
</dbReference>
<dbReference type="PRINTS" id="PR00126">
    <property type="entry name" value="ATPASEGAMMA"/>
</dbReference>
<name>A0A1G2GVF3_9BACT</name>
<keyword evidence="7 10" id="KW-0472">Membrane</keyword>
<dbReference type="Pfam" id="PF00231">
    <property type="entry name" value="ATP-synt"/>
    <property type="match status" value="1"/>
</dbReference>
<evidence type="ECO:0000256" key="1">
    <source>
        <dbReference type="ARBA" id="ARBA00003456"/>
    </source>
</evidence>
<dbReference type="InterPro" id="IPR000131">
    <property type="entry name" value="ATP_synth_F1_gsu"/>
</dbReference>
<keyword evidence="9 10" id="KW-0066">ATP synthesis</keyword>
<organism evidence="11 12">
    <name type="scientific">Candidatus Ryanbacteria bacterium RIFCSPLOWO2_01_FULL_48_26</name>
    <dbReference type="NCBI Taxonomy" id="1802126"/>
    <lineage>
        <taxon>Bacteria</taxon>
        <taxon>Candidatus Ryaniibacteriota</taxon>
    </lineage>
</organism>
<evidence type="ECO:0000256" key="4">
    <source>
        <dbReference type="ARBA" id="ARBA00022448"/>
    </source>
</evidence>
<protein>
    <recommendedName>
        <fullName evidence="10">ATP synthase gamma chain</fullName>
    </recommendedName>
    <alternativeName>
        <fullName evidence="10">ATP synthase F1 sector gamma subunit</fullName>
    </alternativeName>
    <alternativeName>
        <fullName evidence="10">F-ATPase gamma subunit</fullName>
    </alternativeName>
</protein>
<dbReference type="PROSITE" id="PS00153">
    <property type="entry name" value="ATPASE_GAMMA"/>
    <property type="match status" value="1"/>
</dbReference>
<evidence type="ECO:0000256" key="10">
    <source>
        <dbReference type="HAMAP-Rule" id="MF_00815"/>
    </source>
</evidence>
<dbReference type="AlphaFoldDB" id="A0A1G2GVF3"/>
<dbReference type="SUPFAM" id="SSF52943">
    <property type="entry name" value="ATP synthase (F1-ATPase), gamma subunit"/>
    <property type="match status" value="1"/>
</dbReference>
<dbReference type="CDD" id="cd12151">
    <property type="entry name" value="F1-ATPase_gamma"/>
    <property type="match status" value="1"/>
</dbReference>
<evidence type="ECO:0000256" key="9">
    <source>
        <dbReference type="ARBA" id="ARBA00023310"/>
    </source>
</evidence>
<comment type="subcellular location">
    <subcellularLocation>
        <location evidence="10">Cell membrane</location>
        <topology evidence="10">Peripheral membrane protein</topology>
    </subcellularLocation>
    <subcellularLocation>
        <location evidence="2">Membrane</location>
        <topology evidence="2">Peripheral membrane protein</topology>
    </subcellularLocation>
</comment>
<evidence type="ECO:0000256" key="2">
    <source>
        <dbReference type="ARBA" id="ARBA00004170"/>
    </source>
</evidence>
<dbReference type="InterPro" id="IPR035968">
    <property type="entry name" value="ATP_synth_F1_ATPase_gsu"/>
</dbReference>
<comment type="subunit">
    <text evidence="10">F-type ATPases have 2 components, CF(1) - the catalytic core - and CF(0) - the membrane proton channel. CF(1) has five subunits: alpha(3), beta(3), gamma(1), delta(1), epsilon(1). CF(0) has three main subunits: a, b and c.</text>
</comment>